<dbReference type="InterPro" id="IPR013178">
    <property type="entry name" value="Histone_AcTrfase_Rtt109/CBP"/>
</dbReference>
<evidence type="ECO:0000256" key="7">
    <source>
        <dbReference type="ARBA" id="ARBA00023163"/>
    </source>
</evidence>
<dbReference type="GO" id="GO:0032931">
    <property type="term" value="F:histone H3K56 acetyltransferase activity"/>
    <property type="evidence" value="ECO:0007669"/>
    <property type="project" value="TreeGrafter"/>
</dbReference>
<dbReference type="GO" id="GO:0006355">
    <property type="term" value="P:regulation of DNA-templated transcription"/>
    <property type="evidence" value="ECO:0007669"/>
    <property type="project" value="InterPro"/>
</dbReference>
<evidence type="ECO:0000313" key="10">
    <source>
        <dbReference type="EMBL" id="RKF56571.1"/>
    </source>
</evidence>
<keyword evidence="5" id="KW-0007">Acetylation</keyword>
<accession>A0A420HGL1</accession>
<organism evidence="10 11">
    <name type="scientific">Golovinomyces cichoracearum</name>
    <dbReference type="NCBI Taxonomy" id="62708"/>
    <lineage>
        <taxon>Eukaryota</taxon>
        <taxon>Fungi</taxon>
        <taxon>Dikarya</taxon>
        <taxon>Ascomycota</taxon>
        <taxon>Pezizomycotina</taxon>
        <taxon>Leotiomycetes</taxon>
        <taxon>Erysiphales</taxon>
        <taxon>Erysiphaceae</taxon>
        <taxon>Golovinomyces</taxon>
    </lineage>
</organism>
<dbReference type="InterPro" id="IPR016849">
    <property type="entry name" value="Rtt109"/>
</dbReference>
<keyword evidence="3" id="KW-0808">Transferase</keyword>
<dbReference type="EMBL" id="MCBR01019584">
    <property type="protein sequence ID" value="RKF56571.1"/>
    <property type="molecule type" value="Genomic_DNA"/>
</dbReference>
<evidence type="ECO:0000256" key="6">
    <source>
        <dbReference type="ARBA" id="ARBA00023015"/>
    </source>
</evidence>
<comment type="caution">
    <text evidence="10">The sequence shown here is derived from an EMBL/GenBank/DDBJ whole genome shotgun (WGS) entry which is preliminary data.</text>
</comment>
<comment type="catalytic activity">
    <reaction evidence="9">
        <text>L-lysyl-[histone] + acetyl-CoA = N(6)-acetyl-L-lysyl-[histone] + CoA + H(+)</text>
        <dbReference type="Rhea" id="RHEA:21992"/>
        <dbReference type="Rhea" id="RHEA-COMP:9845"/>
        <dbReference type="Rhea" id="RHEA-COMP:11338"/>
        <dbReference type="ChEBI" id="CHEBI:15378"/>
        <dbReference type="ChEBI" id="CHEBI:29969"/>
        <dbReference type="ChEBI" id="CHEBI:57287"/>
        <dbReference type="ChEBI" id="CHEBI:57288"/>
        <dbReference type="ChEBI" id="CHEBI:61930"/>
        <dbReference type="EC" id="2.3.1.48"/>
    </reaction>
    <physiologicalReaction direction="left-to-right" evidence="9">
        <dbReference type="Rhea" id="RHEA:21993"/>
    </physiologicalReaction>
</comment>
<evidence type="ECO:0000256" key="8">
    <source>
        <dbReference type="ARBA" id="ARBA00023242"/>
    </source>
</evidence>
<evidence type="ECO:0000256" key="5">
    <source>
        <dbReference type="ARBA" id="ARBA00022990"/>
    </source>
</evidence>
<evidence type="ECO:0000256" key="1">
    <source>
        <dbReference type="ARBA" id="ARBA00004123"/>
    </source>
</evidence>
<evidence type="ECO:0000256" key="3">
    <source>
        <dbReference type="ARBA" id="ARBA00022679"/>
    </source>
</evidence>
<keyword evidence="8" id="KW-0539">Nucleus</keyword>
<comment type="subcellular location">
    <subcellularLocation>
        <location evidence="1">Nucleus</location>
    </subcellularLocation>
</comment>
<evidence type="ECO:0000256" key="4">
    <source>
        <dbReference type="ARBA" id="ARBA00022763"/>
    </source>
</evidence>
<keyword evidence="6" id="KW-0805">Transcription regulation</keyword>
<dbReference type="OrthoDB" id="3361892at2759"/>
<evidence type="ECO:0000256" key="2">
    <source>
        <dbReference type="ARBA" id="ARBA00013184"/>
    </source>
</evidence>
<keyword evidence="4" id="KW-0227">DNA damage</keyword>
<protein>
    <recommendedName>
        <fullName evidence="2">histone acetyltransferase</fullName>
        <ecNumber evidence="2">2.3.1.48</ecNumber>
    </recommendedName>
</protein>
<dbReference type="InterPro" id="IPR051236">
    <property type="entry name" value="HAT_RTT109-like"/>
</dbReference>
<dbReference type="AlphaFoldDB" id="A0A420HGL1"/>
<dbReference type="PANTHER" id="PTHR31571:SF2">
    <property type="entry name" value="HISTONE ACETYLTRANSFERASE RTT109"/>
    <property type="match status" value="1"/>
</dbReference>
<dbReference type="GO" id="GO:0005634">
    <property type="term" value="C:nucleus"/>
    <property type="evidence" value="ECO:0007669"/>
    <property type="project" value="UniProtKB-SubCell"/>
</dbReference>
<evidence type="ECO:0000256" key="9">
    <source>
        <dbReference type="ARBA" id="ARBA00048940"/>
    </source>
</evidence>
<evidence type="ECO:0000313" key="11">
    <source>
        <dbReference type="Proteomes" id="UP000285405"/>
    </source>
</evidence>
<sequence>MDSLRSDPELLHRLASELPKDIQFRVYYLSTPQTPAPSLHIEVHGQKPDKTLCSKHFLVIAINQSSNEDCQERKEILVYAVEVLIYFTTHNTTFFISKADSTGYLDKLKLAKQKPSPIQTITTTFLQFLIDTHQKVYVKSIISLFARAQDQYLFPGSVENPGKHVLNDRGLIRWWCRVLNPILESSQADKNSFWESVRGYIIIPGLDNRESLSYTPSRTKNLWTVGHPLLEISGNKGIASPRNLIPRFPDDPKARFLDELDEEIVKSENSNGQWKNVKTLDHFWEMMAFRQECSAGRLVGFIWIVLSPNQEPIQIEPSYINSKVITSIDNSELVSRNENHPELLEYHTLHDKSQSRSITCDEQVGSRSSSPIKMIHKTKSNTSSKPLKHPLSNKKRILTGKIITRKPRFKINNIPNRSKNSFLKHRGDNQKKTCGAGQIVIDDADYHRIMELLLNLDFSRLERAISSSSRWIEEARCAGRNNLTTEFWGQTIVGTKIVQISTDSSSSGTATLNPNLIRKKRVKTSVD</sequence>
<dbReference type="Pfam" id="PF08214">
    <property type="entry name" value="HAT_KAT11"/>
    <property type="match status" value="1"/>
</dbReference>
<dbReference type="PANTHER" id="PTHR31571">
    <property type="entry name" value="ALTERED INHERITANCE OF MITOCHONDRIA PROTEIN 6"/>
    <property type="match status" value="1"/>
</dbReference>
<dbReference type="PROSITE" id="PS51728">
    <property type="entry name" value="RTT109_HAT"/>
    <property type="match status" value="1"/>
</dbReference>
<dbReference type="SMART" id="SM01250">
    <property type="entry name" value="KAT11"/>
    <property type="match status" value="1"/>
</dbReference>
<proteinExistence type="predicted"/>
<reference evidence="10 11" key="1">
    <citation type="journal article" date="2018" name="BMC Genomics">
        <title>Comparative genome analyses reveal sequence features reflecting distinct modes of host-adaptation between dicot and monocot powdery mildew.</title>
        <authorList>
            <person name="Wu Y."/>
            <person name="Ma X."/>
            <person name="Pan Z."/>
            <person name="Kale S.D."/>
            <person name="Song Y."/>
            <person name="King H."/>
            <person name="Zhang Q."/>
            <person name="Presley C."/>
            <person name="Deng X."/>
            <person name="Wei C.I."/>
            <person name="Xiao S."/>
        </authorList>
    </citation>
    <scope>NUCLEOTIDE SEQUENCE [LARGE SCALE GENOMIC DNA]</scope>
    <source>
        <strain evidence="10">UCSC1</strain>
    </source>
</reference>
<dbReference type="Proteomes" id="UP000285405">
    <property type="component" value="Unassembled WGS sequence"/>
</dbReference>
<name>A0A420HGL1_9PEZI</name>
<dbReference type="GO" id="GO:0006974">
    <property type="term" value="P:DNA damage response"/>
    <property type="evidence" value="ECO:0007669"/>
    <property type="project" value="UniProtKB-KW"/>
</dbReference>
<keyword evidence="7" id="KW-0804">Transcription</keyword>
<dbReference type="EC" id="2.3.1.48" evidence="2"/>
<gene>
    <name evidence="10" type="ORF">GcC1_195006</name>
</gene>